<comment type="similarity">
    <text evidence="1">Belongs to the DNA polymerase type-B family.</text>
</comment>
<organism evidence="11 12">
    <name type="scientific">Meloidogyne incognita</name>
    <name type="common">Southern root-knot nematode worm</name>
    <name type="synonym">Oxyuris incognita</name>
    <dbReference type="NCBI Taxonomy" id="6306"/>
    <lineage>
        <taxon>Eukaryota</taxon>
        <taxon>Metazoa</taxon>
        <taxon>Ecdysozoa</taxon>
        <taxon>Nematoda</taxon>
        <taxon>Chromadorea</taxon>
        <taxon>Rhabditida</taxon>
        <taxon>Tylenchina</taxon>
        <taxon>Tylenchomorpha</taxon>
        <taxon>Tylenchoidea</taxon>
        <taxon>Meloidogynidae</taxon>
        <taxon>Meloidogyninae</taxon>
        <taxon>Meloidogyne</taxon>
        <taxon>Meloidogyne incognita group</taxon>
    </lineage>
</organism>
<keyword evidence="7" id="KW-0238">DNA-binding</keyword>
<protein>
    <recommendedName>
        <fullName evidence="2">DNA-directed DNA polymerase</fullName>
        <ecNumber evidence="2">2.7.7.7</ecNumber>
    </recommendedName>
</protein>
<dbReference type="EC" id="2.7.7.7" evidence="2"/>
<dbReference type="GO" id="GO:0003677">
    <property type="term" value="F:DNA binding"/>
    <property type="evidence" value="ECO:0007669"/>
    <property type="project" value="UniProtKB-KW"/>
</dbReference>
<dbReference type="Proteomes" id="UP000887563">
    <property type="component" value="Unplaced"/>
</dbReference>
<evidence type="ECO:0000313" key="11">
    <source>
        <dbReference type="Proteomes" id="UP000887563"/>
    </source>
</evidence>
<dbReference type="PANTHER" id="PTHR33568:SF3">
    <property type="entry name" value="DNA-DIRECTED DNA POLYMERASE"/>
    <property type="match status" value="1"/>
</dbReference>
<dbReference type="GO" id="GO:0042575">
    <property type="term" value="C:DNA polymerase complex"/>
    <property type="evidence" value="ECO:0007669"/>
    <property type="project" value="UniProtKB-ARBA"/>
</dbReference>
<evidence type="ECO:0000313" key="12">
    <source>
        <dbReference type="WBParaSite" id="Minc3s01820g26517"/>
    </source>
</evidence>
<evidence type="ECO:0000256" key="4">
    <source>
        <dbReference type="ARBA" id="ARBA00022695"/>
    </source>
</evidence>
<evidence type="ECO:0000256" key="3">
    <source>
        <dbReference type="ARBA" id="ARBA00022679"/>
    </source>
</evidence>
<keyword evidence="6" id="KW-0239">DNA-directed DNA polymerase</keyword>
<dbReference type="SUPFAM" id="SSF56672">
    <property type="entry name" value="DNA/RNA polymerases"/>
    <property type="match status" value="1"/>
</dbReference>
<comment type="catalytic activity">
    <reaction evidence="8">
        <text>DNA(n) + a 2'-deoxyribonucleoside 5'-triphosphate = DNA(n+1) + diphosphate</text>
        <dbReference type="Rhea" id="RHEA:22508"/>
        <dbReference type="Rhea" id="RHEA-COMP:17339"/>
        <dbReference type="Rhea" id="RHEA-COMP:17340"/>
        <dbReference type="ChEBI" id="CHEBI:33019"/>
        <dbReference type="ChEBI" id="CHEBI:61560"/>
        <dbReference type="ChEBI" id="CHEBI:173112"/>
        <dbReference type="EC" id="2.7.7.7"/>
    </reaction>
</comment>
<dbReference type="AlphaFoldDB" id="A0A914MIS6"/>
<dbReference type="GO" id="GO:0000166">
    <property type="term" value="F:nucleotide binding"/>
    <property type="evidence" value="ECO:0007669"/>
    <property type="project" value="InterPro"/>
</dbReference>
<evidence type="ECO:0000256" key="5">
    <source>
        <dbReference type="ARBA" id="ARBA00022705"/>
    </source>
</evidence>
<keyword evidence="5" id="KW-0235">DNA replication</keyword>
<dbReference type="WBParaSite" id="Minc3s01820g26517">
    <property type="protein sequence ID" value="Minc3s01820g26517"/>
    <property type="gene ID" value="Minc3s01820g26517"/>
</dbReference>
<accession>A0A914MIS6</accession>
<dbReference type="Gene3D" id="3.90.1600.10">
    <property type="entry name" value="Palm domain of DNA polymerase"/>
    <property type="match status" value="1"/>
</dbReference>
<name>A0A914MIS6_MELIC</name>
<dbReference type="Pfam" id="PF03175">
    <property type="entry name" value="DNA_pol_B_2"/>
    <property type="match status" value="2"/>
</dbReference>
<dbReference type="InterPro" id="IPR043502">
    <property type="entry name" value="DNA/RNA_pol_sf"/>
</dbReference>
<keyword evidence="4" id="KW-0548">Nucleotidyltransferase</keyword>
<dbReference type="SUPFAM" id="SSF53098">
    <property type="entry name" value="Ribonuclease H-like"/>
    <property type="match status" value="1"/>
</dbReference>
<evidence type="ECO:0000256" key="1">
    <source>
        <dbReference type="ARBA" id="ARBA00005755"/>
    </source>
</evidence>
<dbReference type="PRINTS" id="PR00106">
    <property type="entry name" value="DNAPOLB"/>
</dbReference>
<feature type="domain" description="DNA-directed DNA polymerase family B mitochondria/virus" evidence="10">
    <location>
        <begin position="35"/>
        <end position="216"/>
    </location>
</feature>
<proteinExistence type="inferred from homology"/>
<dbReference type="InterPro" id="IPR004868">
    <property type="entry name" value="DNA-dir_DNA_pol_B_mt/vir"/>
</dbReference>
<dbReference type="InterPro" id="IPR012337">
    <property type="entry name" value="RNaseH-like_sf"/>
</dbReference>
<dbReference type="InterPro" id="IPR006172">
    <property type="entry name" value="DNA-dir_DNA_pol_B"/>
</dbReference>
<keyword evidence="11" id="KW-1185">Reference proteome</keyword>
<dbReference type="GO" id="GO:0003887">
    <property type="term" value="F:DNA-directed DNA polymerase activity"/>
    <property type="evidence" value="ECO:0007669"/>
    <property type="project" value="UniProtKB-KW"/>
</dbReference>
<evidence type="ECO:0000256" key="8">
    <source>
        <dbReference type="ARBA" id="ARBA00049244"/>
    </source>
</evidence>
<dbReference type="GO" id="GO:0006260">
    <property type="term" value="P:DNA replication"/>
    <property type="evidence" value="ECO:0007669"/>
    <property type="project" value="UniProtKB-KW"/>
</dbReference>
<evidence type="ECO:0000256" key="6">
    <source>
        <dbReference type="ARBA" id="ARBA00022932"/>
    </source>
</evidence>
<feature type="domain" description="DNA-directed DNA polymerase family B mitochondria/virus" evidence="10">
    <location>
        <begin position="344"/>
        <end position="521"/>
    </location>
</feature>
<evidence type="ECO:0000256" key="2">
    <source>
        <dbReference type="ARBA" id="ARBA00012417"/>
    </source>
</evidence>
<evidence type="ECO:0000259" key="10">
    <source>
        <dbReference type="Pfam" id="PF03175"/>
    </source>
</evidence>
<dbReference type="InterPro" id="IPR023211">
    <property type="entry name" value="DNA_pol_palm_dom_sf"/>
</dbReference>
<sequence>MFFHSFDNAEDNPVDQFLDYLLNHGSQHMLTICIAHNGGKYDFHLLLEALHRRSHPPTRICTTGLKIYSMSLRGNNQRKLDALTKVFALPEDLVTAKPFFPYLFIQRQHLHDRLRGLPAIQYYQPEYKKAEKREKLIEWYTQQTSVQTTTTNFQLREQLIIYCVNDVAILRESVLRFRQLIGENTKNLDPFLTVSTAAGLALTTMRRCFLPENWLVHSPEGGYLRGRRASAESQRYIRFFELQHPESAGHIQHAQWALGEAHVEDCGLSQMLSCPKCFPAGRTAEELFERTQQRLWELEHRHGYQLHVVWGHEIKEKLSNNTQLRRKWFEIDCVRPMDPREDCLRGGRTEPFKLHHMCAEDEEILYIDIVSLYPYVMKARSFPIGHPNVLTRETLLLPPNNPLPWTTPEHNIYKGLLLVRVQPPNFMNGNLPLVLPYRTYDGRLTFPLCAKCADNRQQQPCTHRERERSWLTGYTHVELNYALERGYKVVDIYEVWNYEKWDPNLFRSYVNTFIGLKQQASGWPDGCASELDRADYLAEFERVEGIFLDPERIETNPGLRMIAKLLANSLWGKLAQRVCGTEIRYAKTPAEFHQLLEDPTIDMLDFDHVSEHLDRCVVRKKPEFAKAPNTNCLPVAAYVTSYARLHLYEYIEQVHQIGGVLLYCDTDSIIYVGKRNGQRVSEGEYLGQMKREIPSRRILEFIAGGPKNYGYRHVDASTGLDERAELKIRSFPLSYATHQLLNFNTMKQLVLNQFNVDGAVDDTIADDVFFVGNSIGVQFPQIGRTRRSQLYTHLARKEYRPCYEKGRIMPGMETLPFGHRNNITSLEQRRQQKRSNTTTTPPPPNTRSRSDTNVLNLQDLPGSSGWTENDYRNRYYF</sequence>
<keyword evidence="3" id="KW-0808">Transferase</keyword>
<reference evidence="12" key="1">
    <citation type="submission" date="2022-11" db="UniProtKB">
        <authorList>
            <consortium name="WormBaseParasite"/>
        </authorList>
    </citation>
    <scope>IDENTIFICATION</scope>
</reference>
<feature type="region of interest" description="Disordered" evidence="9">
    <location>
        <begin position="827"/>
        <end position="863"/>
    </location>
</feature>
<evidence type="ECO:0000256" key="7">
    <source>
        <dbReference type="ARBA" id="ARBA00023125"/>
    </source>
</evidence>
<dbReference type="PANTHER" id="PTHR33568">
    <property type="entry name" value="DNA POLYMERASE"/>
    <property type="match status" value="1"/>
</dbReference>
<evidence type="ECO:0000256" key="9">
    <source>
        <dbReference type="SAM" id="MobiDB-lite"/>
    </source>
</evidence>